<protein>
    <recommendedName>
        <fullName evidence="3">Apea-like HEPN domain-containing protein</fullName>
    </recommendedName>
</protein>
<evidence type="ECO:0000313" key="1">
    <source>
        <dbReference type="EMBL" id="APG09488.1"/>
    </source>
</evidence>
<accession>A0A1L3F859</accession>
<dbReference type="EMBL" id="CP017637">
    <property type="protein sequence ID" value="APG09488.1"/>
    <property type="molecule type" value="Genomic_DNA"/>
</dbReference>
<name>A0A1L3F859_BRAJP</name>
<gene>
    <name evidence="1" type="ORF">BKD09_14180</name>
</gene>
<sequence length="397" mass="44889">MFSLPNVHVKFPIQVEGFALVPADDFRIEAIKKKQPRLGSFLKRFKTEFGDAVEPSTIIWRKDRPDTYRSISAISGFRDLISMSVIPLSWAKTHRFGHVQGPMYSDTFAVYPWMVDNRGEGLITQTPSLLAYHEVKRLRGQTMAALSFHQLDRRDVDMLLLNELLKRWERCFSTDSPAVEDERLFRSLNMANAAAKLPAGADTNLYDVVRSAALWASAFEILYPAKNQAFKGVYAALESITWNLSACSDKKYQVFGDKNGQRRSLPVWLFGEINSLRNDALHGNPIPPGRLTVAPAKQPLHMFAAPLYRMILTAYLDLKLAPRRPVGGRTPYENFRLDHFESGEYQRNIEAGLSTIMYTPEEYRARRQGDASDAWARGQAIKKAIEEVEAKGKGDAG</sequence>
<reference evidence="1 2" key="1">
    <citation type="submission" date="2016-11" db="EMBL/GenBank/DDBJ databases">
        <title>Complete Genome Sequence of Bradyrhizobium sp. strain J5, an isolated from soybean nodule in Hokkaido.</title>
        <authorList>
            <person name="Kanehara K."/>
        </authorList>
    </citation>
    <scope>NUCLEOTIDE SEQUENCE [LARGE SCALE GENOMIC DNA]</scope>
    <source>
        <strain evidence="1 2">J5</strain>
    </source>
</reference>
<dbReference type="AlphaFoldDB" id="A0A1L3F859"/>
<proteinExistence type="predicted"/>
<dbReference type="Proteomes" id="UP000181962">
    <property type="component" value="Chromosome"/>
</dbReference>
<organism evidence="1 2">
    <name type="scientific">Bradyrhizobium japonicum</name>
    <dbReference type="NCBI Taxonomy" id="375"/>
    <lineage>
        <taxon>Bacteria</taxon>
        <taxon>Pseudomonadati</taxon>
        <taxon>Pseudomonadota</taxon>
        <taxon>Alphaproteobacteria</taxon>
        <taxon>Hyphomicrobiales</taxon>
        <taxon>Nitrobacteraceae</taxon>
        <taxon>Bradyrhizobium</taxon>
    </lineage>
</organism>
<evidence type="ECO:0008006" key="3">
    <source>
        <dbReference type="Google" id="ProtNLM"/>
    </source>
</evidence>
<evidence type="ECO:0000313" key="2">
    <source>
        <dbReference type="Proteomes" id="UP000181962"/>
    </source>
</evidence>